<accession>A0A512RQP4</accession>
<gene>
    <name evidence="1" type="ORF">CCY01nite_42830</name>
</gene>
<dbReference type="Proteomes" id="UP000321436">
    <property type="component" value="Unassembled WGS sequence"/>
</dbReference>
<dbReference type="AlphaFoldDB" id="A0A512RQP4"/>
<comment type="caution">
    <text evidence="1">The sequence shown here is derived from an EMBL/GenBank/DDBJ whole genome shotgun (WGS) entry which is preliminary data.</text>
</comment>
<name>A0A512RQP4_9BACT</name>
<organism evidence="1 2">
    <name type="scientific">Chitinophaga cymbidii</name>
    <dbReference type="NCBI Taxonomy" id="1096750"/>
    <lineage>
        <taxon>Bacteria</taxon>
        <taxon>Pseudomonadati</taxon>
        <taxon>Bacteroidota</taxon>
        <taxon>Chitinophagia</taxon>
        <taxon>Chitinophagales</taxon>
        <taxon>Chitinophagaceae</taxon>
        <taxon>Chitinophaga</taxon>
    </lineage>
</organism>
<keyword evidence="2" id="KW-1185">Reference proteome</keyword>
<protein>
    <submittedName>
        <fullName evidence="1">Uncharacterized protein</fullName>
    </submittedName>
</protein>
<dbReference type="EMBL" id="BKAU01000005">
    <property type="protein sequence ID" value="GEP98023.1"/>
    <property type="molecule type" value="Genomic_DNA"/>
</dbReference>
<sequence length="63" mass="7337">MTSLFNPRYKKKIKKEGMKAEGKPRIIKNKISSTDTLITIASFIPNTRKEILLTTMQSKYIYQ</sequence>
<evidence type="ECO:0000313" key="2">
    <source>
        <dbReference type="Proteomes" id="UP000321436"/>
    </source>
</evidence>
<proteinExistence type="predicted"/>
<reference evidence="1 2" key="1">
    <citation type="submission" date="2019-07" db="EMBL/GenBank/DDBJ databases">
        <title>Whole genome shotgun sequence of Chitinophaga cymbidii NBRC 109752.</title>
        <authorList>
            <person name="Hosoyama A."/>
            <person name="Uohara A."/>
            <person name="Ohji S."/>
            <person name="Ichikawa N."/>
        </authorList>
    </citation>
    <scope>NUCLEOTIDE SEQUENCE [LARGE SCALE GENOMIC DNA]</scope>
    <source>
        <strain evidence="1 2">NBRC 109752</strain>
    </source>
</reference>
<evidence type="ECO:0000313" key="1">
    <source>
        <dbReference type="EMBL" id="GEP98023.1"/>
    </source>
</evidence>